<feature type="compositionally biased region" description="Polar residues" evidence="2">
    <location>
        <begin position="82"/>
        <end position="92"/>
    </location>
</feature>
<feature type="domain" description="Casein kinase 1 gamma C-terminal" evidence="3">
    <location>
        <begin position="85"/>
        <end position="107"/>
    </location>
</feature>
<evidence type="ECO:0000259" key="3">
    <source>
        <dbReference type="Pfam" id="PF12605"/>
    </source>
</evidence>
<proteinExistence type="predicted"/>
<accession>A0A336MPC6</accession>
<gene>
    <name evidence="4" type="primary">CSON004628</name>
</gene>
<feature type="domain" description="Casein kinase 1 gamma C-terminal" evidence="3">
    <location>
        <begin position="57"/>
        <end position="84"/>
    </location>
</feature>
<dbReference type="AlphaFoldDB" id="A0A336MPC6"/>
<dbReference type="GO" id="GO:0004674">
    <property type="term" value="F:protein serine/threonine kinase activity"/>
    <property type="evidence" value="ECO:0007669"/>
    <property type="project" value="InterPro"/>
</dbReference>
<dbReference type="VEuPathDB" id="VectorBase:CSON004628"/>
<protein>
    <submittedName>
        <fullName evidence="4">CSON004628 protein</fullName>
    </submittedName>
</protein>
<evidence type="ECO:0000313" key="4">
    <source>
        <dbReference type="EMBL" id="SSX32196.1"/>
    </source>
</evidence>
<dbReference type="Pfam" id="PF12605">
    <property type="entry name" value="CK1gamma_C"/>
    <property type="match status" value="2"/>
</dbReference>
<dbReference type="InterPro" id="IPR022247">
    <property type="entry name" value="Casein_kinase-1_gamma_C"/>
</dbReference>
<sequence>MICGEKLRSFQNYRSTYTFRLTIQITVNRENFVMHATQHNTEERMWSKMTMRNENNKSTPVGSLQTGHEVVVSPNRDRHQSTNRVVSSTNGELNADDPTAGHSNTPITQQPEVELVDETNPEREQVTLLRATSHSNSRDSVLNPSQDYIQATSQHTLRYPSASVLTATPTNNTPTLPL</sequence>
<keyword evidence="1" id="KW-0808">Transferase</keyword>
<evidence type="ECO:0000256" key="2">
    <source>
        <dbReference type="SAM" id="MobiDB-lite"/>
    </source>
</evidence>
<dbReference type="EMBL" id="UFQT01001942">
    <property type="protein sequence ID" value="SSX32196.1"/>
    <property type="molecule type" value="Genomic_DNA"/>
</dbReference>
<feature type="compositionally biased region" description="Polar residues" evidence="2">
    <location>
        <begin position="101"/>
        <end position="111"/>
    </location>
</feature>
<name>A0A336MPC6_CULSO</name>
<feature type="region of interest" description="Disordered" evidence="2">
    <location>
        <begin position="73"/>
        <end position="119"/>
    </location>
</feature>
<reference evidence="4" key="1">
    <citation type="submission" date="2018-07" db="EMBL/GenBank/DDBJ databases">
        <authorList>
            <person name="Quirk P.G."/>
            <person name="Krulwich T.A."/>
        </authorList>
    </citation>
    <scope>NUCLEOTIDE SEQUENCE</scope>
</reference>
<evidence type="ECO:0000256" key="1">
    <source>
        <dbReference type="ARBA" id="ARBA00022679"/>
    </source>
</evidence>
<organism evidence="4">
    <name type="scientific">Culicoides sonorensis</name>
    <name type="common">Biting midge</name>
    <dbReference type="NCBI Taxonomy" id="179676"/>
    <lineage>
        <taxon>Eukaryota</taxon>
        <taxon>Metazoa</taxon>
        <taxon>Ecdysozoa</taxon>
        <taxon>Arthropoda</taxon>
        <taxon>Hexapoda</taxon>
        <taxon>Insecta</taxon>
        <taxon>Pterygota</taxon>
        <taxon>Neoptera</taxon>
        <taxon>Endopterygota</taxon>
        <taxon>Diptera</taxon>
        <taxon>Nematocera</taxon>
        <taxon>Chironomoidea</taxon>
        <taxon>Ceratopogonidae</taxon>
        <taxon>Ceratopogoninae</taxon>
        <taxon>Culicoides</taxon>
        <taxon>Monoculicoides</taxon>
    </lineage>
</organism>